<dbReference type="AlphaFoldDB" id="A0A0C9WY98"/>
<accession>A0A0C9WY98</accession>
<name>A0A0C9WY98_9AGAR</name>
<dbReference type="EMBL" id="KN838684">
    <property type="protein sequence ID" value="KIJ97795.1"/>
    <property type="molecule type" value="Genomic_DNA"/>
</dbReference>
<reference evidence="1 2" key="1">
    <citation type="submission" date="2014-04" db="EMBL/GenBank/DDBJ databases">
        <authorList>
            <consortium name="DOE Joint Genome Institute"/>
            <person name="Kuo A."/>
            <person name="Kohler A."/>
            <person name="Nagy L.G."/>
            <person name="Floudas D."/>
            <person name="Copeland A."/>
            <person name="Barry K.W."/>
            <person name="Cichocki N."/>
            <person name="Veneault-Fourrey C."/>
            <person name="LaButti K."/>
            <person name="Lindquist E.A."/>
            <person name="Lipzen A."/>
            <person name="Lundell T."/>
            <person name="Morin E."/>
            <person name="Murat C."/>
            <person name="Sun H."/>
            <person name="Tunlid A."/>
            <person name="Henrissat B."/>
            <person name="Grigoriev I.V."/>
            <person name="Hibbett D.S."/>
            <person name="Martin F."/>
            <person name="Nordberg H.P."/>
            <person name="Cantor M.N."/>
            <person name="Hua S.X."/>
        </authorList>
    </citation>
    <scope>NUCLEOTIDE SEQUENCE [LARGE SCALE GENOMIC DNA]</scope>
    <source>
        <strain evidence="1 2">LaAM-08-1</strain>
    </source>
</reference>
<protein>
    <submittedName>
        <fullName evidence="1">Uncharacterized protein</fullName>
    </submittedName>
</protein>
<organism evidence="1 2">
    <name type="scientific">Laccaria amethystina LaAM-08-1</name>
    <dbReference type="NCBI Taxonomy" id="1095629"/>
    <lineage>
        <taxon>Eukaryota</taxon>
        <taxon>Fungi</taxon>
        <taxon>Dikarya</taxon>
        <taxon>Basidiomycota</taxon>
        <taxon>Agaricomycotina</taxon>
        <taxon>Agaricomycetes</taxon>
        <taxon>Agaricomycetidae</taxon>
        <taxon>Agaricales</taxon>
        <taxon>Agaricineae</taxon>
        <taxon>Hydnangiaceae</taxon>
        <taxon>Laccaria</taxon>
    </lineage>
</organism>
<reference evidence="2" key="2">
    <citation type="submission" date="2015-01" db="EMBL/GenBank/DDBJ databases">
        <title>Evolutionary Origins and Diversification of the Mycorrhizal Mutualists.</title>
        <authorList>
            <consortium name="DOE Joint Genome Institute"/>
            <consortium name="Mycorrhizal Genomics Consortium"/>
            <person name="Kohler A."/>
            <person name="Kuo A."/>
            <person name="Nagy L.G."/>
            <person name="Floudas D."/>
            <person name="Copeland A."/>
            <person name="Barry K.W."/>
            <person name="Cichocki N."/>
            <person name="Veneault-Fourrey C."/>
            <person name="LaButti K."/>
            <person name="Lindquist E.A."/>
            <person name="Lipzen A."/>
            <person name="Lundell T."/>
            <person name="Morin E."/>
            <person name="Murat C."/>
            <person name="Riley R."/>
            <person name="Ohm R."/>
            <person name="Sun H."/>
            <person name="Tunlid A."/>
            <person name="Henrissat B."/>
            <person name="Grigoriev I.V."/>
            <person name="Hibbett D.S."/>
            <person name="Martin F."/>
        </authorList>
    </citation>
    <scope>NUCLEOTIDE SEQUENCE [LARGE SCALE GENOMIC DNA]</scope>
    <source>
        <strain evidence="2">LaAM-08-1</strain>
    </source>
</reference>
<dbReference type="Proteomes" id="UP000054477">
    <property type="component" value="Unassembled WGS sequence"/>
</dbReference>
<gene>
    <name evidence="1" type="ORF">K443DRAFT_9667</name>
</gene>
<proteinExistence type="predicted"/>
<sequence>MIPCSQDIRRSPSSIRHLLGVEVPSESYLSNSIDMSIPTDILSFSGAGD</sequence>
<evidence type="ECO:0000313" key="1">
    <source>
        <dbReference type="EMBL" id="KIJ97795.1"/>
    </source>
</evidence>
<dbReference type="HOGENOM" id="CLU_3143292_0_0_1"/>
<keyword evidence="2" id="KW-1185">Reference proteome</keyword>
<evidence type="ECO:0000313" key="2">
    <source>
        <dbReference type="Proteomes" id="UP000054477"/>
    </source>
</evidence>